<evidence type="ECO:0000313" key="1">
    <source>
        <dbReference type="EMBL" id="CAK7895050.1"/>
    </source>
</evidence>
<accession>A0AAV1T006</accession>
<organism evidence="1 2">
    <name type="scientific">Peronospora matthiolae</name>
    <dbReference type="NCBI Taxonomy" id="2874970"/>
    <lineage>
        <taxon>Eukaryota</taxon>
        <taxon>Sar</taxon>
        <taxon>Stramenopiles</taxon>
        <taxon>Oomycota</taxon>
        <taxon>Peronosporomycetes</taxon>
        <taxon>Peronosporales</taxon>
        <taxon>Peronosporaceae</taxon>
        <taxon>Peronospora</taxon>
    </lineage>
</organism>
<proteinExistence type="predicted"/>
<dbReference type="AlphaFoldDB" id="A0AAV1T006"/>
<dbReference type="Proteomes" id="UP001162060">
    <property type="component" value="Unassembled WGS sequence"/>
</dbReference>
<comment type="caution">
    <text evidence="1">The sequence shown here is derived from an EMBL/GenBank/DDBJ whole genome shotgun (WGS) entry which is preliminary data.</text>
</comment>
<evidence type="ECO:0000313" key="2">
    <source>
        <dbReference type="Proteomes" id="UP001162060"/>
    </source>
</evidence>
<dbReference type="EMBL" id="CAKLBY020000004">
    <property type="protein sequence ID" value="CAK7895050.1"/>
    <property type="molecule type" value="Genomic_DNA"/>
</dbReference>
<reference evidence="1" key="1">
    <citation type="submission" date="2024-01" db="EMBL/GenBank/DDBJ databases">
        <authorList>
            <person name="Webb A."/>
        </authorList>
    </citation>
    <scope>NUCLEOTIDE SEQUENCE</scope>
    <source>
        <strain evidence="1">Pm1</strain>
    </source>
</reference>
<protein>
    <submittedName>
        <fullName evidence="1">Uncharacterized protein</fullName>
    </submittedName>
</protein>
<name>A0AAV1T006_9STRA</name>
<gene>
    <name evidence="1" type="ORF">PM001_LOCUS951</name>
</gene>
<sequence>MLQEYHISPTQLNFWQLQPRGLRHPITTRNTLPLRADGSLLAELGTSDSVNIPGGLCPATHEDSIADATHPPITTSQCTTLAICGLAGVSALLLTENSLDTRNQSFTARKRVFSHSSTAIDDEGQTDHNS</sequence>